<accession>A0ABT3JSU2</accession>
<dbReference type="InterPro" id="IPR050275">
    <property type="entry name" value="PGM_Phosphatase"/>
</dbReference>
<dbReference type="CDD" id="cd07067">
    <property type="entry name" value="HP_PGM_like"/>
    <property type="match status" value="1"/>
</dbReference>
<dbReference type="InterPro" id="IPR029033">
    <property type="entry name" value="His_PPase_superfam"/>
</dbReference>
<gene>
    <name evidence="1" type="ORF">OK345_03485</name>
</gene>
<dbReference type="PANTHER" id="PTHR48100">
    <property type="entry name" value="BROAD-SPECIFICITY PHOSPHATASE YOR283W-RELATED"/>
    <property type="match status" value="1"/>
</dbReference>
<dbReference type="Pfam" id="PF00300">
    <property type="entry name" value="His_Phos_1"/>
    <property type="match status" value="1"/>
</dbReference>
<dbReference type="EMBL" id="JAPCHY010000002">
    <property type="protein sequence ID" value="MCW4471567.1"/>
    <property type="molecule type" value="Genomic_DNA"/>
</dbReference>
<sequence>MILDLIRHASTGRAGHLDGRSDPPLLAGACDALGRACRGIDWTRAIASPRRRALHTAQALAAPLGLPVEVDEGWAELDFGDWDGCLGSELPAAALAAFHADPLAHPPPQGEAWDAFERRIEARLRALLDSGDDGPVLVVSHGGPLRMALCRICGWPLALTWSLRLAYGTRLRLRVEAGGDGRLWGELLELRQP</sequence>
<proteinExistence type="predicted"/>
<reference evidence="1 2" key="1">
    <citation type="submission" date="2022-10" db="EMBL/GenBank/DDBJ databases">
        <title>Xanthomonas sp. H13-6.</title>
        <authorList>
            <person name="Liu X."/>
            <person name="Deng Z."/>
            <person name="Jiang Y."/>
            <person name="Yu T."/>
            <person name="Ai J."/>
        </authorList>
    </citation>
    <scope>NUCLEOTIDE SEQUENCE [LARGE SCALE GENOMIC DNA]</scope>
    <source>
        <strain evidence="1 2">H13-6</strain>
    </source>
</reference>
<organism evidence="1 2">
    <name type="scientific">Xanthomonas chitinilytica</name>
    <dbReference type="NCBI Taxonomy" id="2989819"/>
    <lineage>
        <taxon>Bacteria</taxon>
        <taxon>Pseudomonadati</taxon>
        <taxon>Pseudomonadota</taxon>
        <taxon>Gammaproteobacteria</taxon>
        <taxon>Lysobacterales</taxon>
        <taxon>Lysobacteraceae</taxon>
        <taxon>Xanthomonas</taxon>
    </lineage>
</organism>
<dbReference type="PANTHER" id="PTHR48100:SF1">
    <property type="entry name" value="HISTIDINE PHOSPHATASE FAMILY PROTEIN-RELATED"/>
    <property type="match status" value="1"/>
</dbReference>
<keyword evidence="2" id="KW-1185">Reference proteome</keyword>
<dbReference type="Gene3D" id="3.40.50.1240">
    <property type="entry name" value="Phosphoglycerate mutase-like"/>
    <property type="match status" value="1"/>
</dbReference>
<dbReference type="SUPFAM" id="SSF53254">
    <property type="entry name" value="Phosphoglycerate mutase-like"/>
    <property type="match status" value="1"/>
</dbReference>
<comment type="caution">
    <text evidence="1">The sequence shown here is derived from an EMBL/GenBank/DDBJ whole genome shotgun (WGS) entry which is preliminary data.</text>
</comment>
<evidence type="ECO:0000313" key="1">
    <source>
        <dbReference type="EMBL" id="MCW4471567.1"/>
    </source>
</evidence>
<name>A0ABT3JSU2_9XANT</name>
<dbReference type="Proteomes" id="UP001209922">
    <property type="component" value="Unassembled WGS sequence"/>
</dbReference>
<protein>
    <submittedName>
        <fullName evidence="1">Histidine phosphatase family protein</fullName>
    </submittedName>
</protein>
<evidence type="ECO:0000313" key="2">
    <source>
        <dbReference type="Proteomes" id="UP001209922"/>
    </source>
</evidence>
<dbReference type="SMART" id="SM00855">
    <property type="entry name" value="PGAM"/>
    <property type="match status" value="1"/>
</dbReference>
<dbReference type="RefSeq" id="WP_265126515.1">
    <property type="nucleotide sequence ID" value="NZ_JAPCHY010000002.1"/>
</dbReference>
<dbReference type="InterPro" id="IPR013078">
    <property type="entry name" value="His_Pase_superF_clade-1"/>
</dbReference>